<dbReference type="PANTHER" id="PTHR30069">
    <property type="entry name" value="TONB-DEPENDENT OUTER MEMBRANE RECEPTOR"/>
    <property type="match status" value="1"/>
</dbReference>
<sequence length="1007" mass="110405">MIKKLVLSVVLVGGSLIYASAQDRTVTGTVTGNDGSRLPGVAVVVDGTSTGTVTDDEGMYSIDIQGDAALVFSSIGYETLNVPVAGRDVVDVTLSEDALYLEDVIVVAYGTASRAAFTGSATQVKGDQIAKTSKESIDKGMLGKMAGVRVAAATGDPGSAGSVQIRGVGSISGSTSPLYVVDGVIMSQSTDSDFTLNGNISYKSNGILSSLNPDDIESLTVLKDAAAASLYGSRAANGVIVITTKRGRSGKTRISYNGEVGVSNMANNRQYEMMSGTQFIQYLKDVAVNSGQDENYLAAHVADPTGATSTDWKDEIFRNAISHNHQLSLSAGTDKTQVYASLGYNNTQGIVIGSYFERISGRVNVDHQVNKWLKLSMRQMVSYSKNKGHTDQSNQEQGLSYASPLGLLGQSDPTATPKNPDGSWNESVSWSGYTENPHLLFDSDREYSQFNTMRSLSNVDIEIKFLDELSLKNTFGYDYVDNKQSLWWAPTSIDGESYNGLSARYIFQNSDLTNSTVLRYNDTYGRAHHLSAIAGFEYSDHRAGYDYAASSNFASDDLPALSAGQTYNTGGQVNRATMMSILANANYDYADRYYLSASFRRDGSSRLAPDNRWANFWSVSAAWRMSEENFLRDSGLFTEFKLKASYGTNGNLPTAYYDYMSLYAVTGGYGSSSAIYWYTPDNADLGWEKSQNFNAGFEWNLYGRVQLDVEYYDKYTSSLLFSRPLSSVTGFSSYTANVGNLRNNGIEVQVSSLNISRENFSWTTDFNFTWQRSVVKNLPGGSDISYGDGSMYLHREGESMYTFYLPEWAGVDPENGDGLFWIDPADHSKGTTNNYASAGNGIVGKAIPDFIGGITNTFNFCKHFDFSFLISYQFGGDLFDYPAYFFSSDGYRAASMSGYASAMDYWTPDNTDAANPRPMLNNPGRPDRFSSRHIKSTDNIRVRDITFGYNIPVKRHIETLRVYFKAVNPFMIWSATPDVDPDVSINGYRTADVPATKSFNLGLNITF</sequence>
<dbReference type="InterPro" id="IPR000531">
    <property type="entry name" value="Beta-barrel_TonB"/>
</dbReference>
<keyword evidence="9 10" id="KW-0998">Cell outer membrane</keyword>
<dbReference type="InterPro" id="IPR012910">
    <property type="entry name" value="Plug_dom"/>
</dbReference>
<feature type="chain" id="PRO_5039482355" evidence="13">
    <location>
        <begin position="22"/>
        <end position="1007"/>
    </location>
</feature>
<dbReference type="InterPro" id="IPR037066">
    <property type="entry name" value="Plug_dom_sf"/>
</dbReference>
<dbReference type="NCBIfam" id="TIGR04057">
    <property type="entry name" value="SusC_RagA_signa"/>
    <property type="match status" value="1"/>
</dbReference>
<evidence type="ECO:0000256" key="1">
    <source>
        <dbReference type="ARBA" id="ARBA00004571"/>
    </source>
</evidence>
<dbReference type="NCBIfam" id="TIGR04056">
    <property type="entry name" value="OMP_RagA_SusC"/>
    <property type="match status" value="1"/>
</dbReference>
<feature type="domain" description="TonB-dependent receptor-like beta-barrel" evidence="14">
    <location>
        <begin position="416"/>
        <end position="783"/>
    </location>
</feature>
<keyword evidence="8 16" id="KW-0675">Receptor</keyword>
<evidence type="ECO:0000256" key="3">
    <source>
        <dbReference type="ARBA" id="ARBA00022452"/>
    </source>
</evidence>
<feature type="signal peptide" evidence="13">
    <location>
        <begin position="1"/>
        <end position="21"/>
    </location>
</feature>
<feature type="compositionally biased region" description="Polar residues" evidence="12">
    <location>
        <begin position="411"/>
        <end position="427"/>
    </location>
</feature>
<dbReference type="InterPro" id="IPR036942">
    <property type="entry name" value="Beta-barrel_TonB_sf"/>
</dbReference>
<evidence type="ECO:0000313" key="16">
    <source>
        <dbReference type="EMBL" id="MBO8448646.1"/>
    </source>
</evidence>
<evidence type="ECO:0000259" key="14">
    <source>
        <dbReference type="Pfam" id="PF00593"/>
    </source>
</evidence>
<dbReference type="Gene3D" id="2.60.40.1120">
    <property type="entry name" value="Carboxypeptidase-like, regulatory domain"/>
    <property type="match status" value="1"/>
</dbReference>
<dbReference type="InterPro" id="IPR008969">
    <property type="entry name" value="CarboxyPept-like_regulatory"/>
</dbReference>
<evidence type="ECO:0000259" key="15">
    <source>
        <dbReference type="Pfam" id="PF07715"/>
    </source>
</evidence>
<dbReference type="PROSITE" id="PS52016">
    <property type="entry name" value="TONB_DEPENDENT_REC_3"/>
    <property type="match status" value="1"/>
</dbReference>
<feature type="region of interest" description="Disordered" evidence="12">
    <location>
        <begin position="403"/>
        <end position="427"/>
    </location>
</feature>
<comment type="caution">
    <text evidence="16">The sequence shown here is derived from an EMBL/GenBank/DDBJ whole genome shotgun (WGS) entry which is preliminary data.</text>
</comment>
<evidence type="ECO:0000256" key="4">
    <source>
        <dbReference type="ARBA" id="ARBA00022692"/>
    </source>
</evidence>
<evidence type="ECO:0000313" key="17">
    <source>
        <dbReference type="Proteomes" id="UP000810252"/>
    </source>
</evidence>
<dbReference type="Proteomes" id="UP000810252">
    <property type="component" value="Unassembled WGS sequence"/>
</dbReference>
<dbReference type="EMBL" id="JADIMQ010000075">
    <property type="protein sequence ID" value="MBO8448646.1"/>
    <property type="molecule type" value="Genomic_DNA"/>
</dbReference>
<dbReference type="SUPFAM" id="SSF49464">
    <property type="entry name" value="Carboxypeptidase regulatory domain-like"/>
    <property type="match status" value="1"/>
</dbReference>
<organism evidence="16 17">
    <name type="scientific">Candidatus Cryptobacteroides merdigallinarum</name>
    <dbReference type="NCBI Taxonomy" id="2840770"/>
    <lineage>
        <taxon>Bacteria</taxon>
        <taxon>Pseudomonadati</taxon>
        <taxon>Bacteroidota</taxon>
        <taxon>Bacteroidia</taxon>
        <taxon>Bacteroidales</taxon>
        <taxon>Candidatus Cryptobacteroides</taxon>
    </lineage>
</organism>
<evidence type="ECO:0000256" key="9">
    <source>
        <dbReference type="ARBA" id="ARBA00023237"/>
    </source>
</evidence>
<accession>A0A9D9ELB0</accession>
<proteinExistence type="inferred from homology"/>
<evidence type="ECO:0000256" key="7">
    <source>
        <dbReference type="ARBA" id="ARBA00023136"/>
    </source>
</evidence>
<dbReference type="GO" id="GO:0015344">
    <property type="term" value="F:siderophore uptake transmembrane transporter activity"/>
    <property type="evidence" value="ECO:0007669"/>
    <property type="project" value="TreeGrafter"/>
</dbReference>
<dbReference type="GO" id="GO:0009279">
    <property type="term" value="C:cell outer membrane"/>
    <property type="evidence" value="ECO:0007669"/>
    <property type="project" value="UniProtKB-SubCell"/>
</dbReference>
<dbReference type="AlphaFoldDB" id="A0A9D9ELB0"/>
<evidence type="ECO:0000256" key="2">
    <source>
        <dbReference type="ARBA" id="ARBA00022448"/>
    </source>
</evidence>
<dbReference type="Gene3D" id="2.40.170.20">
    <property type="entry name" value="TonB-dependent receptor, beta-barrel domain"/>
    <property type="match status" value="1"/>
</dbReference>
<dbReference type="InterPro" id="IPR039426">
    <property type="entry name" value="TonB-dep_rcpt-like"/>
</dbReference>
<evidence type="ECO:0000256" key="8">
    <source>
        <dbReference type="ARBA" id="ARBA00023170"/>
    </source>
</evidence>
<protein>
    <submittedName>
        <fullName evidence="16">TonB-dependent receptor</fullName>
    </submittedName>
</protein>
<dbReference type="GO" id="GO:0044718">
    <property type="term" value="P:siderophore transmembrane transport"/>
    <property type="evidence" value="ECO:0007669"/>
    <property type="project" value="TreeGrafter"/>
</dbReference>
<comment type="similarity">
    <text evidence="10 11">Belongs to the TonB-dependent receptor family.</text>
</comment>
<evidence type="ECO:0000256" key="11">
    <source>
        <dbReference type="RuleBase" id="RU003357"/>
    </source>
</evidence>
<reference evidence="16" key="1">
    <citation type="submission" date="2020-10" db="EMBL/GenBank/DDBJ databases">
        <authorList>
            <person name="Gilroy R."/>
        </authorList>
    </citation>
    <scope>NUCLEOTIDE SEQUENCE</scope>
    <source>
        <strain evidence="16">20514</strain>
    </source>
</reference>
<keyword evidence="5 13" id="KW-0732">Signal</keyword>
<dbReference type="Pfam" id="PF00593">
    <property type="entry name" value="TonB_dep_Rec_b-barrel"/>
    <property type="match status" value="1"/>
</dbReference>
<feature type="domain" description="TonB-dependent receptor plug" evidence="15">
    <location>
        <begin position="117"/>
        <end position="239"/>
    </location>
</feature>
<keyword evidence="7 10" id="KW-0472">Membrane</keyword>
<keyword evidence="2 10" id="KW-0813">Transport</keyword>
<comment type="subcellular location">
    <subcellularLocation>
        <location evidence="1 10">Cell outer membrane</location>
        <topology evidence="1 10">Multi-pass membrane protein</topology>
    </subcellularLocation>
</comment>
<dbReference type="InterPro" id="IPR023996">
    <property type="entry name" value="TonB-dep_OMP_SusC/RagA"/>
</dbReference>
<evidence type="ECO:0000256" key="12">
    <source>
        <dbReference type="SAM" id="MobiDB-lite"/>
    </source>
</evidence>
<evidence type="ECO:0000256" key="5">
    <source>
        <dbReference type="ARBA" id="ARBA00022729"/>
    </source>
</evidence>
<dbReference type="SUPFAM" id="SSF56935">
    <property type="entry name" value="Porins"/>
    <property type="match status" value="1"/>
</dbReference>
<gene>
    <name evidence="16" type="ORF">IAC29_05175</name>
</gene>
<name>A0A9D9ELB0_9BACT</name>
<reference evidence="16" key="2">
    <citation type="journal article" date="2021" name="PeerJ">
        <title>Extensive microbial diversity within the chicken gut microbiome revealed by metagenomics and culture.</title>
        <authorList>
            <person name="Gilroy R."/>
            <person name="Ravi A."/>
            <person name="Getino M."/>
            <person name="Pursley I."/>
            <person name="Horton D.L."/>
            <person name="Alikhan N.F."/>
            <person name="Baker D."/>
            <person name="Gharbi K."/>
            <person name="Hall N."/>
            <person name="Watson M."/>
            <person name="Adriaenssens E.M."/>
            <person name="Foster-Nyarko E."/>
            <person name="Jarju S."/>
            <person name="Secka A."/>
            <person name="Antonio M."/>
            <person name="Oren A."/>
            <person name="Chaudhuri R.R."/>
            <person name="La Ragione R."/>
            <person name="Hildebrand F."/>
            <person name="Pallen M.J."/>
        </authorList>
    </citation>
    <scope>NUCLEOTIDE SEQUENCE</scope>
    <source>
        <strain evidence="16">20514</strain>
    </source>
</reference>
<dbReference type="Pfam" id="PF07715">
    <property type="entry name" value="Plug"/>
    <property type="match status" value="1"/>
</dbReference>
<keyword evidence="6 11" id="KW-0798">TonB box</keyword>
<evidence type="ECO:0000256" key="13">
    <source>
        <dbReference type="SAM" id="SignalP"/>
    </source>
</evidence>
<keyword evidence="3 10" id="KW-1134">Transmembrane beta strand</keyword>
<evidence type="ECO:0000256" key="10">
    <source>
        <dbReference type="PROSITE-ProRule" id="PRU01360"/>
    </source>
</evidence>
<dbReference type="Pfam" id="PF13715">
    <property type="entry name" value="CarbopepD_reg_2"/>
    <property type="match status" value="1"/>
</dbReference>
<dbReference type="PANTHER" id="PTHR30069:SF29">
    <property type="entry name" value="HEMOGLOBIN AND HEMOGLOBIN-HAPTOGLOBIN-BINDING PROTEIN 1-RELATED"/>
    <property type="match status" value="1"/>
</dbReference>
<dbReference type="Gene3D" id="2.170.130.10">
    <property type="entry name" value="TonB-dependent receptor, plug domain"/>
    <property type="match status" value="1"/>
</dbReference>
<keyword evidence="4 10" id="KW-0812">Transmembrane</keyword>
<dbReference type="InterPro" id="IPR023997">
    <property type="entry name" value="TonB-dep_OMP_SusC/RagA_CS"/>
</dbReference>
<evidence type="ECO:0000256" key="6">
    <source>
        <dbReference type="ARBA" id="ARBA00023077"/>
    </source>
</evidence>